<evidence type="ECO:0000256" key="1">
    <source>
        <dbReference type="SAM" id="SignalP"/>
    </source>
</evidence>
<feature type="chain" id="PRO_5043699815" evidence="1">
    <location>
        <begin position="19"/>
        <end position="370"/>
    </location>
</feature>
<name>A0AAW2Z4L8_9EUKA</name>
<feature type="signal peptide" evidence="1">
    <location>
        <begin position="1"/>
        <end position="18"/>
    </location>
</feature>
<gene>
    <name evidence="2" type="ORF">AKO1_011638</name>
</gene>
<organism evidence="2 3">
    <name type="scientific">Acrasis kona</name>
    <dbReference type="NCBI Taxonomy" id="1008807"/>
    <lineage>
        <taxon>Eukaryota</taxon>
        <taxon>Discoba</taxon>
        <taxon>Heterolobosea</taxon>
        <taxon>Tetramitia</taxon>
        <taxon>Eutetramitia</taxon>
        <taxon>Acrasidae</taxon>
        <taxon>Acrasis</taxon>
    </lineage>
</organism>
<comment type="caution">
    <text evidence="2">The sequence shown here is derived from an EMBL/GenBank/DDBJ whole genome shotgun (WGS) entry which is preliminary data.</text>
</comment>
<keyword evidence="1" id="KW-0732">Signal</keyword>
<accession>A0AAW2Z4L8</accession>
<dbReference type="AlphaFoldDB" id="A0AAW2Z4L8"/>
<protein>
    <submittedName>
        <fullName evidence="2">Uncharacterized protein</fullName>
    </submittedName>
</protein>
<evidence type="ECO:0000313" key="3">
    <source>
        <dbReference type="Proteomes" id="UP001431209"/>
    </source>
</evidence>
<evidence type="ECO:0000313" key="2">
    <source>
        <dbReference type="EMBL" id="KAL0484742.1"/>
    </source>
</evidence>
<proteinExistence type="predicted"/>
<sequence>MHITTSLILLSIIALIQAQTNDPIACYPTGVVNNATFYIFYSSNAYKYSIPTLNLEQNQTYNQLLCAPVSYFGNDTIVAAGDRANTNSTYISTDDLSIAGQNDTSAPYQYTFPTQCISNGTDEWCYNLNFTTTQVSITHTNYTDVIYLPINATNVVVWNFDSTNSNETNTIAYIATTTSAYRSSSDYTIYQVDLTNSSIVAGPIALNYTRSSGCPVQPSGCGVPVLLYFNADYNAAVYIWSIAEGGFQNEQFNFTVTVESYDFKCGNYYSVRLGESSNYTYSLVNGTCPGNDTSVTAAPVGEITTEALTEAPEEPSVEPAESVVAARHLRFERPAITSGSGKVSRAFGIICFGHVAFHAFVNAPIIKNFS</sequence>
<dbReference type="Proteomes" id="UP001431209">
    <property type="component" value="Unassembled WGS sequence"/>
</dbReference>
<reference evidence="2 3" key="1">
    <citation type="submission" date="2024-03" db="EMBL/GenBank/DDBJ databases">
        <title>The Acrasis kona genome and developmental transcriptomes reveal deep origins of eukaryotic multicellular pathways.</title>
        <authorList>
            <person name="Sheikh S."/>
            <person name="Fu C.-J."/>
            <person name="Brown M.W."/>
            <person name="Baldauf S.L."/>
        </authorList>
    </citation>
    <scope>NUCLEOTIDE SEQUENCE [LARGE SCALE GENOMIC DNA]</scope>
    <source>
        <strain evidence="2 3">ATCC MYA-3509</strain>
    </source>
</reference>
<dbReference type="EMBL" id="JAOPGA020001067">
    <property type="protein sequence ID" value="KAL0484742.1"/>
    <property type="molecule type" value="Genomic_DNA"/>
</dbReference>
<keyword evidence="3" id="KW-1185">Reference proteome</keyword>